<feature type="transmembrane region" description="Helical" evidence="2">
    <location>
        <begin position="100"/>
        <end position="122"/>
    </location>
</feature>
<evidence type="ECO:0000313" key="3">
    <source>
        <dbReference type="EMBL" id="KAJ3517072.1"/>
    </source>
</evidence>
<accession>A0A9W8N1D1</accession>
<dbReference type="Proteomes" id="UP001148786">
    <property type="component" value="Unassembled WGS sequence"/>
</dbReference>
<name>A0A9W8N1D1_9AGAR</name>
<reference evidence="3" key="1">
    <citation type="submission" date="2022-07" db="EMBL/GenBank/DDBJ databases">
        <title>Genome Sequence of Agrocybe chaxingu.</title>
        <authorList>
            <person name="Buettner E."/>
        </authorList>
    </citation>
    <scope>NUCLEOTIDE SEQUENCE</scope>
    <source>
        <strain evidence="3">MP-N11</strain>
    </source>
</reference>
<keyword evidence="2" id="KW-1133">Transmembrane helix</keyword>
<feature type="transmembrane region" description="Helical" evidence="2">
    <location>
        <begin position="143"/>
        <end position="166"/>
    </location>
</feature>
<dbReference type="EMBL" id="JANKHO010000032">
    <property type="protein sequence ID" value="KAJ3517072.1"/>
    <property type="molecule type" value="Genomic_DNA"/>
</dbReference>
<feature type="compositionally biased region" description="Basic and acidic residues" evidence="1">
    <location>
        <begin position="258"/>
        <end position="269"/>
    </location>
</feature>
<organism evidence="3 4">
    <name type="scientific">Agrocybe chaxingu</name>
    <dbReference type="NCBI Taxonomy" id="84603"/>
    <lineage>
        <taxon>Eukaryota</taxon>
        <taxon>Fungi</taxon>
        <taxon>Dikarya</taxon>
        <taxon>Basidiomycota</taxon>
        <taxon>Agaricomycotina</taxon>
        <taxon>Agaricomycetes</taxon>
        <taxon>Agaricomycetidae</taxon>
        <taxon>Agaricales</taxon>
        <taxon>Agaricineae</taxon>
        <taxon>Strophariaceae</taxon>
        <taxon>Agrocybe</taxon>
    </lineage>
</organism>
<evidence type="ECO:0000313" key="4">
    <source>
        <dbReference type="Proteomes" id="UP001148786"/>
    </source>
</evidence>
<feature type="region of interest" description="Disordered" evidence="1">
    <location>
        <begin position="255"/>
        <end position="285"/>
    </location>
</feature>
<proteinExistence type="predicted"/>
<evidence type="ECO:0000256" key="1">
    <source>
        <dbReference type="SAM" id="MobiDB-lite"/>
    </source>
</evidence>
<sequence length="285" mass="31423">MFGLSTADMFFTFRVLLKDFPMLFDGRTHVLLDRVYPKSPIFVSNNCIADFLLLYRCFMIWGRQPYVAIASSILLIADTVWGWIGAGSPVFSLAARFAPVYYWTVFATNIIMTAATAGRIYYMANIAGPLKFARNGARRYHTAIGILVESGAVYSFSLLALILSFGNPNLRILFAGIAIRLVAIMPTLMIVQVKLGRSIPKYDAEISMGPATSRVTVAGRGTVGTVVNIHQASRSRHSFDSDVQPRAPGIMITHTTHKHTDSLPDKDSESQPEADITQQKDHGAE</sequence>
<feature type="transmembrane region" description="Helical" evidence="2">
    <location>
        <begin position="66"/>
        <end position="84"/>
    </location>
</feature>
<feature type="transmembrane region" description="Helical" evidence="2">
    <location>
        <begin position="172"/>
        <end position="191"/>
    </location>
</feature>
<dbReference type="OrthoDB" id="3039972at2759"/>
<dbReference type="AlphaFoldDB" id="A0A9W8N1D1"/>
<evidence type="ECO:0000256" key="2">
    <source>
        <dbReference type="SAM" id="Phobius"/>
    </source>
</evidence>
<keyword evidence="4" id="KW-1185">Reference proteome</keyword>
<comment type="caution">
    <text evidence="3">The sequence shown here is derived from an EMBL/GenBank/DDBJ whole genome shotgun (WGS) entry which is preliminary data.</text>
</comment>
<protein>
    <submittedName>
        <fullName evidence="3">Uncharacterized protein</fullName>
    </submittedName>
</protein>
<keyword evidence="2" id="KW-0472">Membrane</keyword>
<gene>
    <name evidence="3" type="ORF">NLJ89_g740</name>
</gene>
<keyword evidence="2" id="KW-0812">Transmembrane</keyword>